<comment type="caution">
    <text evidence="2">The sequence shown here is derived from an EMBL/GenBank/DDBJ whole genome shotgun (WGS) entry which is preliminary data.</text>
</comment>
<protein>
    <submittedName>
        <fullName evidence="2">WhiB family transcriptional regulator</fullName>
    </submittedName>
</protein>
<gene>
    <name evidence="2" type="ORF">U3653_22985</name>
</gene>
<evidence type="ECO:0000313" key="2">
    <source>
        <dbReference type="EMBL" id="MEB3512905.1"/>
    </source>
</evidence>
<reference evidence="2 3" key="1">
    <citation type="submission" date="2023-12" db="EMBL/GenBank/DDBJ databases">
        <title>novel species in genus Nocarida.</title>
        <authorList>
            <person name="Li Z."/>
        </authorList>
    </citation>
    <scope>NUCLEOTIDE SEQUENCE [LARGE SCALE GENOMIC DNA]</scope>
    <source>
        <strain evidence="2 3">CDC186</strain>
    </source>
</reference>
<organism evidence="2 3">
    <name type="scientific">Nocardia implantans</name>
    <dbReference type="NCBI Taxonomy" id="3108168"/>
    <lineage>
        <taxon>Bacteria</taxon>
        <taxon>Bacillati</taxon>
        <taxon>Actinomycetota</taxon>
        <taxon>Actinomycetes</taxon>
        <taxon>Mycobacteriales</taxon>
        <taxon>Nocardiaceae</taxon>
        <taxon>Nocardia</taxon>
    </lineage>
</organism>
<dbReference type="PROSITE" id="PS51674">
    <property type="entry name" value="4FE4S_WBL"/>
    <property type="match status" value="1"/>
</dbReference>
<dbReference type="Proteomes" id="UP001348098">
    <property type="component" value="Unassembled WGS sequence"/>
</dbReference>
<sequence>MTSIDLLGPVVYRDRACNGIDQDVFFPHASRPKEIRRAQEICGRCPRLAECAEWAAPLVRSGALSDCVIAAVKVPAAHSNSNRRRRRDAAADQLEAVAASITEIEGAA</sequence>
<dbReference type="RefSeq" id="WP_195078865.1">
    <property type="nucleotide sequence ID" value="NZ_JAYESH010000026.1"/>
</dbReference>
<proteinExistence type="predicted"/>
<dbReference type="Pfam" id="PF02467">
    <property type="entry name" value="Whib"/>
    <property type="match status" value="1"/>
</dbReference>
<evidence type="ECO:0000313" key="3">
    <source>
        <dbReference type="Proteomes" id="UP001348098"/>
    </source>
</evidence>
<dbReference type="InterPro" id="IPR034768">
    <property type="entry name" value="4FE4S_WBL"/>
</dbReference>
<evidence type="ECO:0000259" key="1">
    <source>
        <dbReference type="PROSITE" id="PS51674"/>
    </source>
</evidence>
<name>A0ABU6AZP9_9NOCA</name>
<feature type="domain" description="4Fe-4S Wbl-type" evidence="1">
    <location>
        <begin position="16"/>
        <end position="79"/>
    </location>
</feature>
<dbReference type="EMBL" id="JAYKYQ010000010">
    <property type="protein sequence ID" value="MEB3512905.1"/>
    <property type="molecule type" value="Genomic_DNA"/>
</dbReference>
<keyword evidence="3" id="KW-1185">Reference proteome</keyword>
<accession>A0ABU6AZP9</accession>